<name>A0A4Q1C8A7_9BACT</name>
<keyword evidence="3" id="KW-1185">Reference proteome</keyword>
<evidence type="ECO:0000313" key="3">
    <source>
        <dbReference type="Proteomes" id="UP000290218"/>
    </source>
</evidence>
<dbReference type="EMBL" id="SDHX01000001">
    <property type="protein sequence ID" value="RXK55071.1"/>
    <property type="molecule type" value="Genomic_DNA"/>
</dbReference>
<organism evidence="2 3">
    <name type="scientific">Oleiharenicola lentus</name>
    <dbReference type="NCBI Taxonomy" id="2508720"/>
    <lineage>
        <taxon>Bacteria</taxon>
        <taxon>Pseudomonadati</taxon>
        <taxon>Verrucomicrobiota</taxon>
        <taxon>Opitutia</taxon>
        <taxon>Opitutales</taxon>
        <taxon>Opitutaceae</taxon>
        <taxon>Oleiharenicola</taxon>
    </lineage>
</organism>
<proteinExistence type="predicted"/>
<gene>
    <name evidence="2" type="ORF">ESB00_03995</name>
</gene>
<evidence type="ECO:0000256" key="1">
    <source>
        <dbReference type="SAM" id="SignalP"/>
    </source>
</evidence>
<dbReference type="OrthoDB" id="194505at2"/>
<dbReference type="PROSITE" id="PS51257">
    <property type="entry name" value="PROKAR_LIPOPROTEIN"/>
    <property type="match status" value="1"/>
</dbReference>
<dbReference type="AlphaFoldDB" id="A0A4Q1C8A7"/>
<accession>A0A4Q1C8A7</accession>
<sequence length="329" mass="37241">MKTHAQRYLALLSLMALTACAQIRHPTQITFKVVDDLGSPVTAGIVRASTFSYWKSGEGFGRDVNEHYKASINKDGIAVLEGSSLRGSLAYGVYPEGNYYPGFGGEYRFKQVENGRWEPWNPQVEIVVPRIVNPIPLYARRYGLHERASLPIEGAVGFDLVVSDWVPPYGKGKTADFIFDYRTIVPLVDEQKAFECVLNLTFMNPGDGIVSRQASPARRLIQLPRQAPEEGYEPKWTKRFGRLTDVSDLLPHERENLNYFFRVRTVLDSSGKVVSAHYGKIYGDIVFDAVRHLRFTYYINPTPLDRNLEFNPKRNLFSERLTGTDAIGP</sequence>
<dbReference type="RefSeq" id="WP_129046437.1">
    <property type="nucleotide sequence ID" value="NZ_SDHX01000001.1"/>
</dbReference>
<comment type="caution">
    <text evidence="2">The sequence shown here is derived from an EMBL/GenBank/DDBJ whole genome shotgun (WGS) entry which is preliminary data.</text>
</comment>
<protein>
    <submittedName>
        <fullName evidence="2">Uncharacterized protein</fullName>
    </submittedName>
</protein>
<feature type="signal peptide" evidence="1">
    <location>
        <begin position="1"/>
        <end position="21"/>
    </location>
</feature>
<evidence type="ECO:0000313" key="2">
    <source>
        <dbReference type="EMBL" id="RXK55071.1"/>
    </source>
</evidence>
<reference evidence="2 3" key="1">
    <citation type="submission" date="2019-01" db="EMBL/GenBank/DDBJ databases">
        <title>Lacunisphaera sp. strain TWA-58.</title>
        <authorList>
            <person name="Chen W.-M."/>
        </authorList>
    </citation>
    <scope>NUCLEOTIDE SEQUENCE [LARGE SCALE GENOMIC DNA]</scope>
    <source>
        <strain evidence="2 3">TWA-58</strain>
    </source>
</reference>
<keyword evidence="1" id="KW-0732">Signal</keyword>
<dbReference type="Proteomes" id="UP000290218">
    <property type="component" value="Unassembled WGS sequence"/>
</dbReference>
<feature type="chain" id="PRO_5020496860" evidence="1">
    <location>
        <begin position="22"/>
        <end position="329"/>
    </location>
</feature>